<reference evidence="9" key="2">
    <citation type="submission" date="2023-05" db="EMBL/GenBank/DDBJ databases">
        <authorList>
            <consortium name="Lawrence Berkeley National Laboratory"/>
            <person name="Steindorff A."/>
            <person name="Hensen N."/>
            <person name="Bonometti L."/>
            <person name="Westerberg I."/>
            <person name="Brannstrom I.O."/>
            <person name="Guillou S."/>
            <person name="Cros-Aarteil S."/>
            <person name="Calhoun S."/>
            <person name="Haridas S."/>
            <person name="Kuo A."/>
            <person name="Mondo S."/>
            <person name="Pangilinan J."/>
            <person name="Riley R."/>
            <person name="Labutti K."/>
            <person name="Andreopoulos B."/>
            <person name="Lipzen A."/>
            <person name="Chen C."/>
            <person name="Yanf M."/>
            <person name="Daum C."/>
            <person name="Ng V."/>
            <person name="Clum A."/>
            <person name="Ohm R."/>
            <person name="Martin F."/>
            <person name="Silar P."/>
            <person name="Natvig D."/>
            <person name="Lalanne C."/>
            <person name="Gautier V."/>
            <person name="Ament-Velasquez S.L."/>
            <person name="Kruys A."/>
            <person name="Hutchinson M.I."/>
            <person name="Powell A.J."/>
            <person name="Barry K."/>
            <person name="Miller A.N."/>
            <person name="Grigoriev I.V."/>
            <person name="Debuchy R."/>
            <person name="Gladieux P."/>
            <person name="Thoren M.H."/>
            <person name="Johannesson H."/>
        </authorList>
    </citation>
    <scope>NUCLEOTIDE SEQUENCE</scope>
    <source>
        <strain evidence="9">CBS 103.79</strain>
    </source>
</reference>
<dbReference type="AlphaFoldDB" id="A0AAN6RU68"/>
<reference evidence="9" key="1">
    <citation type="journal article" date="2023" name="Mol. Phylogenet. Evol.">
        <title>Genome-scale phylogeny and comparative genomics of the fungal order Sordariales.</title>
        <authorList>
            <person name="Hensen N."/>
            <person name="Bonometti L."/>
            <person name="Westerberg I."/>
            <person name="Brannstrom I.O."/>
            <person name="Guillou S."/>
            <person name="Cros-Aarteil S."/>
            <person name="Calhoun S."/>
            <person name="Haridas S."/>
            <person name="Kuo A."/>
            <person name="Mondo S."/>
            <person name="Pangilinan J."/>
            <person name="Riley R."/>
            <person name="LaButti K."/>
            <person name="Andreopoulos B."/>
            <person name="Lipzen A."/>
            <person name="Chen C."/>
            <person name="Yan M."/>
            <person name="Daum C."/>
            <person name="Ng V."/>
            <person name="Clum A."/>
            <person name="Steindorff A."/>
            <person name="Ohm R.A."/>
            <person name="Martin F."/>
            <person name="Silar P."/>
            <person name="Natvig D.O."/>
            <person name="Lalanne C."/>
            <person name="Gautier V."/>
            <person name="Ament-Velasquez S.L."/>
            <person name="Kruys A."/>
            <person name="Hutchinson M.I."/>
            <person name="Powell A.J."/>
            <person name="Barry K."/>
            <person name="Miller A.N."/>
            <person name="Grigoriev I.V."/>
            <person name="Debuchy R."/>
            <person name="Gladieux P."/>
            <person name="Hiltunen Thoren M."/>
            <person name="Johannesson H."/>
        </authorList>
    </citation>
    <scope>NUCLEOTIDE SEQUENCE</scope>
    <source>
        <strain evidence="9">CBS 103.79</strain>
    </source>
</reference>
<evidence type="ECO:0000256" key="6">
    <source>
        <dbReference type="SAM" id="MobiDB-lite"/>
    </source>
</evidence>
<protein>
    <recommendedName>
        <fullName evidence="8">Rhodopsin domain-containing protein</fullName>
    </recommendedName>
</protein>
<evidence type="ECO:0000256" key="5">
    <source>
        <dbReference type="ARBA" id="ARBA00038359"/>
    </source>
</evidence>
<feature type="transmembrane region" description="Helical" evidence="7">
    <location>
        <begin position="251"/>
        <end position="269"/>
    </location>
</feature>
<dbReference type="Pfam" id="PF20684">
    <property type="entry name" value="Fung_rhodopsin"/>
    <property type="match status" value="1"/>
</dbReference>
<sequence>MASPIPSMALLGENETQAPQLIASATLLWVLAASLVALRCYVRTKIVKAFGTEDWTLLVALFCSLGHSVCLATLTAFGYGKHTWWITPDQFVASAKITFAMQVCYMVSLAFTKISILVLYLRILTYHYARWFTWSILVLTVVYNLVAFAIQVTTCIPLKKLWEPGDYGKCHSITLAWALISLHVGTDFLVFALPTPIIVTMTMPLRQKLLLIALFSLGFFACAVSLIRTIYLRVVFSVTADPSWDSLSMSHWNAVEVNVAIVCACLMTMKPLIAKLWPRLLDPAPEHDPEDSVSQGNGESPGGSLSGRFKREL</sequence>
<evidence type="ECO:0000256" key="3">
    <source>
        <dbReference type="ARBA" id="ARBA00022989"/>
    </source>
</evidence>
<evidence type="ECO:0000256" key="4">
    <source>
        <dbReference type="ARBA" id="ARBA00023136"/>
    </source>
</evidence>
<dbReference type="EMBL" id="MU855522">
    <property type="protein sequence ID" value="KAK3902256.1"/>
    <property type="molecule type" value="Genomic_DNA"/>
</dbReference>
<name>A0AAN6RU68_9PEZI</name>
<keyword evidence="10" id="KW-1185">Reference proteome</keyword>
<evidence type="ECO:0000259" key="8">
    <source>
        <dbReference type="Pfam" id="PF20684"/>
    </source>
</evidence>
<organism evidence="9 10">
    <name type="scientific">Staphylotrichum tortipilum</name>
    <dbReference type="NCBI Taxonomy" id="2831512"/>
    <lineage>
        <taxon>Eukaryota</taxon>
        <taxon>Fungi</taxon>
        <taxon>Dikarya</taxon>
        <taxon>Ascomycota</taxon>
        <taxon>Pezizomycotina</taxon>
        <taxon>Sordariomycetes</taxon>
        <taxon>Sordariomycetidae</taxon>
        <taxon>Sordariales</taxon>
        <taxon>Chaetomiaceae</taxon>
        <taxon>Staphylotrichum</taxon>
    </lineage>
</organism>
<comment type="caution">
    <text evidence="9">The sequence shown here is derived from an EMBL/GenBank/DDBJ whole genome shotgun (WGS) entry which is preliminary data.</text>
</comment>
<evidence type="ECO:0000313" key="10">
    <source>
        <dbReference type="Proteomes" id="UP001303889"/>
    </source>
</evidence>
<proteinExistence type="inferred from homology"/>
<evidence type="ECO:0000256" key="1">
    <source>
        <dbReference type="ARBA" id="ARBA00004141"/>
    </source>
</evidence>
<dbReference type="GO" id="GO:0016020">
    <property type="term" value="C:membrane"/>
    <property type="evidence" value="ECO:0007669"/>
    <property type="project" value="UniProtKB-SubCell"/>
</dbReference>
<keyword evidence="4 7" id="KW-0472">Membrane</keyword>
<feature type="transmembrane region" description="Helical" evidence="7">
    <location>
        <begin position="54"/>
        <end position="79"/>
    </location>
</feature>
<keyword evidence="2 7" id="KW-0812">Transmembrane</keyword>
<dbReference type="PANTHER" id="PTHR33048:SF47">
    <property type="entry name" value="INTEGRAL MEMBRANE PROTEIN-RELATED"/>
    <property type="match status" value="1"/>
</dbReference>
<dbReference type="Proteomes" id="UP001303889">
    <property type="component" value="Unassembled WGS sequence"/>
</dbReference>
<feature type="domain" description="Rhodopsin" evidence="8">
    <location>
        <begin position="38"/>
        <end position="274"/>
    </location>
</feature>
<evidence type="ECO:0000256" key="2">
    <source>
        <dbReference type="ARBA" id="ARBA00022692"/>
    </source>
</evidence>
<dbReference type="InterPro" id="IPR052337">
    <property type="entry name" value="SAT4-like"/>
</dbReference>
<feature type="transmembrane region" description="Helical" evidence="7">
    <location>
        <begin position="20"/>
        <end position="42"/>
    </location>
</feature>
<dbReference type="PANTHER" id="PTHR33048">
    <property type="entry name" value="PTH11-LIKE INTEGRAL MEMBRANE PROTEIN (AFU_ORTHOLOGUE AFUA_5G11245)"/>
    <property type="match status" value="1"/>
</dbReference>
<feature type="region of interest" description="Disordered" evidence="6">
    <location>
        <begin position="285"/>
        <end position="313"/>
    </location>
</feature>
<accession>A0AAN6RU68</accession>
<gene>
    <name evidence="9" type="ORF">C8A05DRAFT_34062</name>
</gene>
<feature type="transmembrane region" description="Helical" evidence="7">
    <location>
        <begin position="132"/>
        <end position="153"/>
    </location>
</feature>
<evidence type="ECO:0000256" key="7">
    <source>
        <dbReference type="SAM" id="Phobius"/>
    </source>
</evidence>
<evidence type="ECO:0000313" key="9">
    <source>
        <dbReference type="EMBL" id="KAK3902256.1"/>
    </source>
</evidence>
<comment type="subcellular location">
    <subcellularLocation>
        <location evidence="1">Membrane</location>
        <topology evidence="1">Multi-pass membrane protein</topology>
    </subcellularLocation>
</comment>
<feature type="transmembrane region" description="Helical" evidence="7">
    <location>
        <begin position="209"/>
        <end position="231"/>
    </location>
</feature>
<keyword evidence="3 7" id="KW-1133">Transmembrane helix</keyword>
<dbReference type="InterPro" id="IPR049326">
    <property type="entry name" value="Rhodopsin_dom_fungi"/>
</dbReference>
<feature type="transmembrane region" description="Helical" evidence="7">
    <location>
        <begin position="99"/>
        <end position="120"/>
    </location>
</feature>
<comment type="similarity">
    <text evidence="5">Belongs to the SAT4 family.</text>
</comment>
<feature type="transmembrane region" description="Helical" evidence="7">
    <location>
        <begin position="173"/>
        <end position="197"/>
    </location>
</feature>